<evidence type="ECO:0000313" key="1">
    <source>
        <dbReference type="EMBL" id="CAG6394186.1"/>
    </source>
</evidence>
<name>A0A9W4GRC9_9ACTN</name>
<dbReference type="Gene3D" id="3.40.50.1820">
    <property type="entry name" value="alpha/beta hydrolase"/>
    <property type="match status" value="1"/>
</dbReference>
<protein>
    <recommendedName>
        <fullName evidence="3">Lecithin:cholesterol acyltransferase</fullName>
    </recommendedName>
</protein>
<dbReference type="AlphaFoldDB" id="A0A9W4GRC9"/>
<dbReference type="EMBL" id="CAJSLV010000054">
    <property type="protein sequence ID" value="CAG6394186.1"/>
    <property type="molecule type" value="Genomic_DNA"/>
</dbReference>
<organism evidence="1 2">
    <name type="scientific">Actinacidiphila cocklensis</name>
    <dbReference type="NCBI Taxonomy" id="887465"/>
    <lineage>
        <taxon>Bacteria</taxon>
        <taxon>Bacillati</taxon>
        <taxon>Actinomycetota</taxon>
        <taxon>Actinomycetes</taxon>
        <taxon>Kitasatosporales</taxon>
        <taxon>Streptomycetaceae</taxon>
        <taxon>Actinacidiphila</taxon>
    </lineage>
</organism>
<dbReference type="SUPFAM" id="SSF53474">
    <property type="entry name" value="alpha/beta-Hydrolases"/>
    <property type="match status" value="1"/>
</dbReference>
<dbReference type="InterPro" id="IPR029058">
    <property type="entry name" value="AB_hydrolase_fold"/>
</dbReference>
<evidence type="ECO:0008006" key="3">
    <source>
        <dbReference type="Google" id="ProtNLM"/>
    </source>
</evidence>
<evidence type="ECO:0000313" key="2">
    <source>
        <dbReference type="Proteomes" id="UP001152519"/>
    </source>
</evidence>
<comment type="caution">
    <text evidence="1">The sequence shown here is derived from an EMBL/GenBank/DDBJ whole genome shotgun (WGS) entry which is preliminary data.</text>
</comment>
<dbReference type="PANTHER" id="PTHR11440">
    <property type="entry name" value="LECITHIN-CHOLESTEROL ACYLTRANSFERASE-RELATED"/>
    <property type="match status" value="1"/>
</dbReference>
<dbReference type="GO" id="GO:0008374">
    <property type="term" value="F:O-acyltransferase activity"/>
    <property type="evidence" value="ECO:0007669"/>
    <property type="project" value="InterPro"/>
</dbReference>
<dbReference type="InterPro" id="IPR003386">
    <property type="entry name" value="LACT/PDAT_acylTrfase"/>
</dbReference>
<dbReference type="Pfam" id="PF02450">
    <property type="entry name" value="LCAT"/>
    <property type="match status" value="1"/>
</dbReference>
<sequence>MTFPPQWNAAPEVAPPTTHDAIVIVPGIMGSELVDISGGKGKEKVLWGLAKPGWLAKAWLSPSGLKGLHLTPEEAAGQSTRVEPRRLLSTPAWTPFLRGIEPYTKLTSDVEATAADPAAVLAFPYDWRLSVDHNARRLAKEARAHLQRWRSHPKHTEARRRAVDEREARLVFIAHSMGGLITYAALALGGDSDLTADIRGIMTLGTPFHGSVAAANILNSIQGAPLPLPHSKLAALAATMPGVHDLLPRYPCLEDGLDVRSLSPSDIAALGGDKDLAAISIAYFDNLYTHHLPQLRPVVGIQQDTDQSLQIVNGVVIPATYSFRHHNDDKQLLRDEHGRPRRFQVWGDGTVPRESASLQRRTIPLALQHGALASNQHARQAVIDFLLEDDHLGPDQAPGALGLTVPDYVTPDTEWQLNITGTDHPAGTDITITALDGSWTASPPLYGSDNDTLAADLRVPATGLYRVTVQADRSPTTLTQLVLAGPNDTTPVGE</sequence>
<gene>
    <name evidence="1" type="ORF">SCOCK_250005</name>
</gene>
<dbReference type="GO" id="GO:0006629">
    <property type="term" value="P:lipid metabolic process"/>
    <property type="evidence" value="ECO:0007669"/>
    <property type="project" value="InterPro"/>
</dbReference>
<dbReference type="Proteomes" id="UP001152519">
    <property type="component" value="Unassembled WGS sequence"/>
</dbReference>
<proteinExistence type="predicted"/>
<accession>A0A9W4GRC9</accession>
<reference evidence="1" key="1">
    <citation type="submission" date="2021-05" db="EMBL/GenBank/DDBJ databases">
        <authorList>
            <person name="Arsene-Ploetze F."/>
        </authorList>
    </citation>
    <scope>NUCLEOTIDE SEQUENCE</scope>
    <source>
        <strain evidence="1">DSM 42138</strain>
    </source>
</reference>
<keyword evidence="2" id="KW-1185">Reference proteome</keyword>